<dbReference type="EMBL" id="AP021853">
    <property type="protein sequence ID" value="BBN97491.1"/>
    <property type="molecule type" value="Genomic_DNA"/>
</dbReference>
<evidence type="ECO:0008006" key="3">
    <source>
        <dbReference type="Google" id="ProtNLM"/>
    </source>
</evidence>
<dbReference type="Gene3D" id="3.40.50.300">
    <property type="entry name" value="P-loop containing nucleotide triphosphate hydrolases"/>
    <property type="match status" value="1"/>
</dbReference>
<reference evidence="1 2" key="1">
    <citation type="submission" date="2019-09" db="EMBL/GenBank/DDBJ databases">
        <title>Complete genome sequence of Sporolactobacillus terrae 70-3.</title>
        <authorList>
            <person name="Tanaka N."/>
            <person name="Shiwa Y."/>
            <person name="Fujita N."/>
            <person name="Tanasupawat S."/>
        </authorList>
    </citation>
    <scope>NUCLEOTIDE SEQUENCE [LARGE SCALE GENOMIC DNA]</scope>
    <source>
        <strain evidence="1 2">70-3</strain>
    </source>
</reference>
<organism evidence="1 2">
    <name type="scientific">Sporolactobacillus terrae</name>
    <dbReference type="NCBI Taxonomy" id="269673"/>
    <lineage>
        <taxon>Bacteria</taxon>
        <taxon>Bacillati</taxon>
        <taxon>Bacillota</taxon>
        <taxon>Bacilli</taxon>
        <taxon>Bacillales</taxon>
        <taxon>Sporolactobacillaceae</taxon>
        <taxon>Sporolactobacillus</taxon>
    </lineage>
</organism>
<dbReference type="InterPro" id="IPR006437">
    <property type="entry name" value="Phage_terminase_lsu"/>
</dbReference>
<accession>A0A5K7WS32</accession>
<proteinExistence type="predicted"/>
<dbReference type="Gene3D" id="3.30.420.280">
    <property type="match status" value="1"/>
</dbReference>
<evidence type="ECO:0000313" key="2">
    <source>
        <dbReference type="Proteomes" id="UP000326951"/>
    </source>
</evidence>
<dbReference type="Proteomes" id="UP000326951">
    <property type="component" value="Chromosome"/>
</dbReference>
<dbReference type="RefSeq" id="WP_415640314.1">
    <property type="nucleotide sequence ID" value="NZ_AP021853.1"/>
</dbReference>
<name>A0A5K7WS32_9BACL</name>
<protein>
    <recommendedName>
        <fullName evidence="3">Terminase</fullName>
    </recommendedName>
</protein>
<dbReference type="AlphaFoldDB" id="A0A5K7WS32"/>
<dbReference type="InterPro" id="IPR027417">
    <property type="entry name" value="P-loop_NTPase"/>
</dbReference>
<gene>
    <name evidence="1" type="ORF">St703_01960</name>
</gene>
<evidence type="ECO:0000313" key="1">
    <source>
        <dbReference type="EMBL" id="BBN97491.1"/>
    </source>
</evidence>
<dbReference type="NCBIfam" id="TIGR01547">
    <property type="entry name" value="phage_term_2"/>
    <property type="match status" value="1"/>
</dbReference>
<sequence length="429" mass="49596">MTRIKFSNKQLRIIRYPFDHTLEVNEGTPRSGKTTAGHFRYAEFLMITPDMNHLVVAYNQEQAFRLFIDGDGTGLMHIFGGLSEIRHDEHGDHLLVHTPNGDRRVYYKGGAKSNSVGAITGMSLGSVVFCEINLLHMDMIQECFRRTFAAKMRYHLADLNPPAPNDPVISEVFDVQNTRWTHWDINDNPILTEERKQELHDTLIKNSYLYHRDWLGERVLPEGVIYSMFDMDENVKDLIIGEPVEMFFSGDAGQGDATTLSCNIVTKTAENKKVVYKLNRVANYYHSGNETGHVKAMSQYARELKLFVDRCFKKFKIYYSNIFIDPAARSLREEMRLVGMQTLRADNNAHDVKGTAKGIEVGIERTQSLISERRFLLVNPPDGRYDHYHFIKEIGLYVRDDNGKPVDKNNHAMDELRYSVNYFYKKYVR</sequence>